<evidence type="ECO:0000256" key="7">
    <source>
        <dbReference type="SAM" id="SignalP"/>
    </source>
</evidence>
<dbReference type="PROSITE" id="PS00135">
    <property type="entry name" value="TRYPSIN_SER"/>
    <property type="match status" value="1"/>
</dbReference>
<name>A0A4R2R983_9PSEU</name>
<evidence type="ECO:0000313" key="9">
    <source>
        <dbReference type="EMBL" id="TCP56221.1"/>
    </source>
</evidence>
<evidence type="ECO:0000256" key="3">
    <source>
        <dbReference type="ARBA" id="ARBA00022801"/>
    </source>
</evidence>
<dbReference type="Gene3D" id="2.40.10.10">
    <property type="entry name" value="Trypsin-like serine proteases"/>
    <property type="match status" value="1"/>
</dbReference>
<dbReference type="InterPro" id="IPR001254">
    <property type="entry name" value="Trypsin_dom"/>
</dbReference>
<dbReference type="RefSeq" id="WP_132874862.1">
    <property type="nucleotide sequence ID" value="NZ_SLXQ01000001.1"/>
</dbReference>
<dbReference type="InterPro" id="IPR043504">
    <property type="entry name" value="Peptidase_S1_PA_chymotrypsin"/>
</dbReference>
<keyword evidence="5" id="KW-1015">Disulfide bond</keyword>
<keyword evidence="10" id="KW-1185">Reference proteome</keyword>
<dbReference type="EMBL" id="SLXQ01000001">
    <property type="protein sequence ID" value="TCP56221.1"/>
    <property type="molecule type" value="Genomic_DNA"/>
</dbReference>
<feature type="domain" description="Peptidase S1" evidence="8">
    <location>
        <begin position="44"/>
        <end position="265"/>
    </location>
</feature>
<dbReference type="Proteomes" id="UP000294911">
    <property type="component" value="Unassembled WGS sequence"/>
</dbReference>
<dbReference type="Pfam" id="PF00089">
    <property type="entry name" value="Trypsin"/>
    <property type="match status" value="1"/>
</dbReference>
<evidence type="ECO:0000259" key="8">
    <source>
        <dbReference type="PROSITE" id="PS50240"/>
    </source>
</evidence>
<gene>
    <name evidence="9" type="ORF">EV191_101161</name>
</gene>
<proteinExistence type="inferred from homology"/>
<dbReference type="AlphaFoldDB" id="A0A4R2R983"/>
<evidence type="ECO:0000313" key="10">
    <source>
        <dbReference type="Proteomes" id="UP000294911"/>
    </source>
</evidence>
<keyword evidence="3 6" id="KW-0378">Hydrolase</keyword>
<dbReference type="InterPro" id="IPR009003">
    <property type="entry name" value="Peptidase_S1_PA"/>
</dbReference>
<keyword evidence="2 6" id="KW-0645">Protease</keyword>
<dbReference type="FunFam" id="2.40.10.10:FF:000077">
    <property type="entry name" value="Predicted protein"/>
    <property type="match status" value="1"/>
</dbReference>
<protein>
    <submittedName>
        <fullName evidence="9">Chymotrypsin</fullName>
    </submittedName>
</protein>
<accession>A0A4R2R983</accession>
<comment type="similarity">
    <text evidence="1">Belongs to the peptidase S1 family.</text>
</comment>
<dbReference type="GO" id="GO:0006508">
    <property type="term" value="P:proteolysis"/>
    <property type="evidence" value="ECO:0007669"/>
    <property type="project" value="UniProtKB-KW"/>
</dbReference>
<reference evidence="9 10" key="1">
    <citation type="submission" date="2019-03" db="EMBL/GenBank/DDBJ databases">
        <title>Genomic Encyclopedia of Type Strains, Phase IV (KMG-IV): sequencing the most valuable type-strain genomes for metagenomic binning, comparative biology and taxonomic classification.</title>
        <authorList>
            <person name="Goeker M."/>
        </authorList>
    </citation>
    <scope>NUCLEOTIDE SEQUENCE [LARGE SCALE GENOMIC DNA]</scope>
    <source>
        <strain evidence="9 10">DSM 45765</strain>
    </source>
</reference>
<organism evidence="9 10">
    <name type="scientific">Tamaricihabitans halophyticus</name>
    <dbReference type="NCBI Taxonomy" id="1262583"/>
    <lineage>
        <taxon>Bacteria</taxon>
        <taxon>Bacillati</taxon>
        <taxon>Actinomycetota</taxon>
        <taxon>Actinomycetes</taxon>
        <taxon>Pseudonocardiales</taxon>
        <taxon>Pseudonocardiaceae</taxon>
        <taxon>Tamaricihabitans</taxon>
    </lineage>
</organism>
<keyword evidence="4 6" id="KW-0720">Serine protease</keyword>
<dbReference type="PROSITE" id="PS50240">
    <property type="entry name" value="TRYPSIN_DOM"/>
    <property type="match status" value="1"/>
</dbReference>
<feature type="chain" id="PRO_5038860666" evidence="7">
    <location>
        <begin position="32"/>
        <end position="271"/>
    </location>
</feature>
<dbReference type="CDD" id="cd00190">
    <property type="entry name" value="Tryp_SPc"/>
    <property type="match status" value="1"/>
</dbReference>
<dbReference type="InterPro" id="IPR018114">
    <property type="entry name" value="TRYPSIN_HIS"/>
</dbReference>
<evidence type="ECO:0000256" key="2">
    <source>
        <dbReference type="ARBA" id="ARBA00022670"/>
    </source>
</evidence>
<keyword evidence="7" id="KW-0732">Signal</keyword>
<dbReference type="InterPro" id="IPR050430">
    <property type="entry name" value="Peptidase_S1"/>
</dbReference>
<evidence type="ECO:0000256" key="1">
    <source>
        <dbReference type="ARBA" id="ARBA00007664"/>
    </source>
</evidence>
<dbReference type="SMART" id="SM00020">
    <property type="entry name" value="Tryp_SPc"/>
    <property type="match status" value="1"/>
</dbReference>
<sequence>MGKVLRRASRAVGVGAAVLLAGMGTVSAAQAESAAPPADNTPFIVGGEDANIADHPFTVALTTNGSQFCGGSIVAPNKVVTAAHCVPDAQPDAVQVVSGRTTMSTDEGTVTDVSDIWVHPDFQNVTTGSDVAVLTLASEVAEQPIELAKADDPGYQAGTDSTILGWGTTTEGGQASDVLQKATVPVNSDEDCSAGYNEYDPESMVCAGLPDGGVDACQGDSGGPMVAGGKLIGVTSWGDGCARPGKPGVYARVGSYYDLLMEQIGGSAAQR</sequence>
<dbReference type="PANTHER" id="PTHR24276:SF98">
    <property type="entry name" value="FI18310P1-RELATED"/>
    <property type="match status" value="1"/>
</dbReference>
<dbReference type="InterPro" id="IPR001314">
    <property type="entry name" value="Peptidase_S1A"/>
</dbReference>
<dbReference type="PRINTS" id="PR00722">
    <property type="entry name" value="CHYMOTRYPSIN"/>
</dbReference>
<dbReference type="OrthoDB" id="1496095at2"/>
<comment type="caution">
    <text evidence="9">The sequence shown here is derived from an EMBL/GenBank/DDBJ whole genome shotgun (WGS) entry which is preliminary data.</text>
</comment>
<dbReference type="GO" id="GO:0004252">
    <property type="term" value="F:serine-type endopeptidase activity"/>
    <property type="evidence" value="ECO:0007669"/>
    <property type="project" value="InterPro"/>
</dbReference>
<evidence type="ECO:0000256" key="4">
    <source>
        <dbReference type="ARBA" id="ARBA00022825"/>
    </source>
</evidence>
<feature type="signal peptide" evidence="7">
    <location>
        <begin position="1"/>
        <end position="31"/>
    </location>
</feature>
<evidence type="ECO:0000256" key="6">
    <source>
        <dbReference type="RuleBase" id="RU363034"/>
    </source>
</evidence>
<dbReference type="PANTHER" id="PTHR24276">
    <property type="entry name" value="POLYSERASE-RELATED"/>
    <property type="match status" value="1"/>
</dbReference>
<dbReference type="PROSITE" id="PS00134">
    <property type="entry name" value="TRYPSIN_HIS"/>
    <property type="match status" value="1"/>
</dbReference>
<evidence type="ECO:0000256" key="5">
    <source>
        <dbReference type="ARBA" id="ARBA00023157"/>
    </source>
</evidence>
<dbReference type="SUPFAM" id="SSF50494">
    <property type="entry name" value="Trypsin-like serine proteases"/>
    <property type="match status" value="1"/>
</dbReference>
<dbReference type="InterPro" id="IPR033116">
    <property type="entry name" value="TRYPSIN_SER"/>
</dbReference>